<gene>
    <name evidence="3" type="ORF">FB465_0191</name>
    <name evidence="4" type="ORF">FB465_7102</name>
</gene>
<dbReference type="OrthoDB" id="4337860at2"/>
<reference evidence="3 5" key="1">
    <citation type="submission" date="2019-06" db="EMBL/GenBank/DDBJ databases">
        <title>Sequencing the genomes of 1000 actinobacteria strains.</title>
        <authorList>
            <person name="Klenk H.-P."/>
        </authorList>
    </citation>
    <scope>NUCLEOTIDE SEQUENCE [LARGE SCALE GENOMIC DNA]</scope>
    <source>
        <strain evidence="3 5">DSM 41649</strain>
    </source>
</reference>
<dbReference type="GO" id="GO:0004803">
    <property type="term" value="F:transposase activity"/>
    <property type="evidence" value="ECO:0007669"/>
    <property type="project" value="InterPro"/>
</dbReference>
<dbReference type="EMBL" id="VIVR01000001">
    <property type="protein sequence ID" value="TWE15303.1"/>
    <property type="molecule type" value="Genomic_DNA"/>
</dbReference>
<evidence type="ECO:0000313" key="3">
    <source>
        <dbReference type="EMBL" id="TWE15303.1"/>
    </source>
</evidence>
<dbReference type="AlphaFoldDB" id="A0A561EIA0"/>
<dbReference type="InterPro" id="IPR002525">
    <property type="entry name" value="Transp_IS110-like_N"/>
</dbReference>
<dbReference type="Pfam" id="PF02371">
    <property type="entry name" value="Transposase_20"/>
    <property type="match status" value="1"/>
</dbReference>
<dbReference type="InterPro" id="IPR047650">
    <property type="entry name" value="Transpos_IS110"/>
</dbReference>
<protein>
    <submittedName>
        <fullName evidence="3">Transposase</fullName>
    </submittedName>
</protein>
<dbReference type="PANTHER" id="PTHR33055">
    <property type="entry name" value="TRANSPOSASE FOR INSERTION SEQUENCE ELEMENT IS1111A"/>
    <property type="match status" value="1"/>
</dbReference>
<dbReference type="PANTHER" id="PTHR33055:SF16">
    <property type="entry name" value="TRANSPOSASE FOR INSERTION SEQUENCE ELEMENT IS1547"/>
    <property type="match status" value="1"/>
</dbReference>
<organism evidence="3 5">
    <name type="scientific">Kitasatospora atroaurantiaca</name>
    <dbReference type="NCBI Taxonomy" id="285545"/>
    <lineage>
        <taxon>Bacteria</taxon>
        <taxon>Bacillati</taxon>
        <taxon>Actinomycetota</taxon>
        <taxon>Actinomycetes</taxon>
        <taxon>Kitasatosporales</taxon>
        <taxon>Streptomycetaceae</taxon>
        <taxon>Kitasatospora</taxon>
    </lineage>
</organism>
<sequence>MIVVGVDAHKKTHTLVAVDPLGRRLDQLTIAATPTGHQQACEWIGKFGQVLVAVEDCRHLTRRFEVDLLNARHSVVRVHTRLMAGARRSARERGKSDPIDAEAVARVALREPDLPKACLDGPSRDTKLIVDHRRLLVRQRTAAANKLRWFLHEIDPELPVPSRGLRRLCVFDTLEATLTGRPGVVVEIALDMIAECRRLTLRINALESRLRRLVRELAPALLEVPGCGVIGAAAILGETAGAARFKSKDAFAHFNGTAPIPVWSSNKVRVRLNRGGNRTINNALHMVAVTQVRGSGEGAAYYAKQIAAGKTVKEALRLLKRRISDRVFRALLADETARSRHDQPAEGSVELAA</sequence>
<accession>A0A561EIA0</accession>
<dbReference type="GO" id="GO:0006313">
    <property type="term" value="P:DNA transposition"/>
    <property type="evidence" value="ECO:0007669"/>
    <property type="project" value="InterPro"/>
</dbReference>
<dbReference type="EMBL" id="VIVR01000001">
    <property type="protein sequence ID" value="TWE21864.1"/>
    <property type="molecule type" value="Genomic_DNA"/>
</dbReference>
<dbReference type="NCBIfam" id="NF033542">
    <property type="entry name" value="transpos_IS110"/>
    <property type="match status" value="1"/>
</dbReference>
<feature type="domain" description="Transposase IS116/IS110/IS902 C-terminal" evidence="2">
    <location>
        <begin position="220"/>
        <end position="302"/>
    </location>
</feature>
<evidence type="ECO:0000259" key="2">
    <source>
        <dbReference type="Pfam" id="PF02371"/>
    </source>
</evidence>
<name>A0A561EIA0_9ACTN</name>
<comment type="caution">
    <text evidence="3">The sequence shown here is derived from an EMBL/GenBank/DDBJ whole genome shotgun (WGS) entry which is preliminary data.</text>
</comment>
<keyword evidence="5" id="KW-1185">Reference proteome</keyword>
<dbReference type="Pfam" id="PF01548">
    <property type="entry name" value="DEDD_Tnp_IS110"/>
    <property type="match status" value="1"/>
</dbReference>
<feature type="domain" description="Transposase IS110-like N-terminal" evidence="1">
    <location>
        <begin position="4"/>
        <end position="155"/>
    </location>
</feature>
<dbReference type="GO" id="GO:0003677">
    <property type="term" value="F:DNA binding"/>
    <property type="evidence" value="ECO:0007669"/>
    <property type="project" value="InterPro"/>
</dbReference>
<dbReference type="Proteomes" id="UP000318416">
    <property type="component" value="Unassembled WGS sequence"/>
</dbReference>
<evidence type="ECO:0000313" key="4">
    <source>
        <dbReference type="EMBL" id="TWE21864.1"/>
    </source>
</evidence>
<dbReference type="InterPro" id="IPR003346">
    <property type="entry name" value="Transposase_20"/>
</dbReference>
<proteinExistence type="predicted"/>
<evidence type="ECO:0000313" key="5">
    <source>
        <dbReference type="Proteomes" id="UP000318416"/>
    </source>
</evidence>
<evidence type="ECO:0000259" key="1">
    <source>
        <dbReference type="Pfam" id="PF01548"/>
    </source>
</evidence>
<dbReference type="RefSeq" id="WP_145786668.1">
    <property type="nucleotide sequence ID" value="NZ_BAAABR010000107.1"/>
</dbReference>